<dbReference type="GO" id="GO:0036503">
    <property type="term" value="P:ERAD pathway"/>
    <property type="evidence" value="ECO:0007669"/>
    <property type="project" value="UniProtKB-ARBA"/>
</dbReference>
<evidence type="ECO:0000256" key="5">
    <source>
        <dbReference type="ARBA" id="ARBA00023157"/>
    </source>
</evidence>
<feature type="active site" description="Proton donor" evidence="6">
    <location>
        <position position="672"/>
    </location>
</feature>
<feature type="compositionally biased region" description="Basic and acidic residues" evidence="10">
    <location>
        <begin position="771"/>
        <end position="790"/>
    </location>
</feature>
<feature type="disulfide bond" evidence="7">
    <location>
        <begin position="629"/>
        <end position="658"/>
    </location>
</feature>
<dbReference type="Gene3D" id="1.50.10.10">
    <property type="match status" value="3"/>
</dbReference>
<comment type="pathway">
    <text evidence="2">Protein modification; protein glycosylation.</text>
</comment>
<evidence type="ECO:0000256" key="7">
    <source>
        <dbReference type="PIRSR" id="PIRSR601382-3"/>
    </source>
</evidence>
<feature type="region of interest" description="Disordered" evidence="10">
    <location>
        <begin position="437"/>
        <end position="464"/>
    </location>
</feature>
<evidence type="ECO:0000256" key="10">
    <source>
        <dbReference type="SAM" id="MobiDB-lite"/>
    </source>
</evidence>
<gene>
    <name evidence="11" type="ORF">GRF29_103g307591</name>
</gene>
<evidence type="ECO:0000256" key="9">
    <source>
        <dbReference type="SAM" id="Coils"/>
    </source>
</evidence>
<dbReference type="EC" id="3.2.1.-" evidence="8"/>
<feature type="region of interest" description="Disordered" evidence="10">
    <location>
        <begin position="35"/>
        <end position="100"/>
    </location>
</feature>
<evidence type="ECO:0000313" key="12">
    <source>
        <dbReference type="Proteomes" id="UP001280581"/>
    </source>
</evidence>
<dbReference type="EMBL" id="WVTA01000009">
    <property type="protein sequence ID" value="KAK3207245.1"/>
    <property type="molecule type" value="Genomic_DNA"/>
</dbReference>
<evidence type="ECO:0000256" key="1">
    <source>
        <dbReference type="ARBA" id="ARBA00001913"/>
    </source>
</evidence>
<comment type="similarity">
    <text evidence="3 8">Belongs to the glycosyl hydrolase 47 family.</text>
</comment>
<protein>
    <recommendedName>
        <fullName evidence="8">alpha-1,2-Mannosidase</fullName>
        <ecNumber evidence="8">3.2.1.-</ecNumber>
    </recommendedName>
</protein>
<dbReference type="InterPro" id="IPR036026">
    <property type="entry name" value="Seven-hairpin_glycosidases"/>
</dbReference>
<dbReference type="PANTHER" id="PTHR11742:SF103">
    <property type="entry name" value="ENDOPLASMIC RETICULUM MANNOSIDASE MNL2-RELATED"/>
    <property type="match status" value="1"/>
</dbReference>
<dbReference type="AlphaFoldDB" id="A0AAN6RFZ8"/>
<keyword evidence="8" id="KW-0326">Glycosidase</keyword>
<keyword evidence="5 7" id="KW-1015">Disulfide bond</keyword>
<keyword evidence="9" id="KW-0175">Coiled coil</keyword>
<feature type="active site" description="Proton donor" evidence="6">
    <location>
        <position position="279"/>
    </location>
</feature>
<organism evidence="11 12">
    <name type="scientific">Pseudopithomyces chartarum</name>
    <dbReference type="NCBI Taxonomy" id="1892770"/>
    <lineage>
        <taxon>Eukaryota</taxon>
        <taxon>Fungi</taxon>
        <taxon>Dikarya</taxon>
        <taxon>Ascomycota</taxon>
        <taxon>Pezizomycotina</taxon>
        <taxon>Dothideomycetes</taxon>
        <taxon>Pleosporomycetidae</taxon>
        <taxon>Pleosporales</taxon>
        <taxon>Massarineae</taxon>
        <taxon>Didymosphaeriaceae</taxon>
        <taxon>Pseudopithomyces</taxon>
    </lineage>
</organism>
<evidence type="ECO:0000256" key="3">
    <source>
        <dbReference type="ARBA" id="ARBA00007658"/>
    </source>
</evidence>
<dbReference type="InterPro" id="IPR050749">
    <property type="entry name" value="Glycosyl_Hydrolase_47"/>
</dbReference>
<feature type="region of interest" description="Disordered" evidence="10">
    <location>
        <begin position="771"/>
        <end position="823"/>
    </location>
</feature>
<sequence length="923" mass="102967">MFRLRRYRVFLAFAVIAVIALYRFGSSSTSWTEQAASHLGQGQRGDTEPQVAWEPKPQVAKETKKFEVEVPAAKNPPVKQTPPPIPPVERPSEERPTAVPGKKSIPVGVGHVGNGHAAHPDATAAPLEDVDAEQAVLGEFQSITEEQEHWTKIPEHYPVPAESLIPLPTAKSKAIPKIQAEFKKESAAQKADREQKLETIKGVFKRSWAGYKEFAWLHDEVRPVTGSQKDPFAGWGATLVDALDTLWIMGLKEEFEEAVKAVEKIDFTTTTRSDIPLFETTIRYLGGFLAAYDLAGKKHEILLTKAKELAEILMAAFDTPNRMPQTYYYWKPDFAALPHGASNRVVLAEIGSLAMEFTYLAQLTGDSKYYDAIARITDNLEGYQNHTRLPGMWPTYFDASGCVKHEYNTNPGKPIQKPIQEGDPGWEEALKNGAYLKNDPSKPLVLPPKDDSAPTSGEEVSPEGKKMIPLVKPEPLKVIPNGPNPTWKPPPEENIVWPAGNPKLGLERRLVPAPGFPSDPEETSLQPVCNNPGFGPTSVGGREEYTLGGMSDSTYEYLPKQYLLLGGQVEKYRTMYEVSAEVMKKYLIFRPMLPNNDDVLFSGKRWVPAQEPGEKFTTELEPEYAHLTCFAGGMFGMSARIFDRPKDLEIAAKLTEGCVYAYNMTATGIMPEGFEGVACESRTDCTWNQTLYHGILDPNHENRMKQYEESMENYEAKLKVASSQYAEQMREYMEATPVPAPAVIGDLASPAEVTSFPDSILDKRELADLADNRDKQSLDASSKDHVHGLEDDTEPPTKVQASSEEPESSPEPTRVKPTFPAIYSPPVPLNHEEYVKTRIEEERLPLGITRIKAKEYILRPEAIESVWYMYRLTGDPYWRSAGWRMFEAIDQHTKTAHGNSAIDDVTKTSPNLNDSMERGGEFG</sequence>
<keyword evidence="4 8" id="KW-0378">Hydrolase</keyword>
<dbReference type="GO" id="GO:0005783">
    <property type="term" value="C:endoplasmic reticulum"/>
    <property type="evidence" value="ECO:0007669"/>
    <property type="project" value="TreeGrafter"/>
</dbReference>
<dbReference type="PRINTS" id="PR00747">
    <property type="entry name" value="GLYHDRLASE47"/>
</dbReference>
<feature type="compositionally biased region" description="Basic and acidic residues" evidence="10">
    <location>
        <begin position="59"/>
        <end position="68"/>
    </location>
</feature>
<dbReference type="InterPro" id="IPR012341">
    <property type="entry name" value="6hp_glycosidase-like_sf"/>
</dbReference>
<dbReference type="Proteomes" id="UP001280581">
    <property type="component" value="Unassembled WGS sequence"/>
</dbReference>
<feature type="region of interest" description="Disordered" evidence="10">
    <location>
        <begin position="896"/>
        <end position="923"/>
    </location>
</feature>
<dbReference type="GO" id="GO:0005509">
    <property type="term" value="F:calcium ion binding"/>
    <property type="evidence" value="ECO:0007669"/>
    <property type="project" value="InterPro"/>
</dbReference>
<dbReference type="PANTHER" id="PTHR11742">
    <property type="entry name" value="MANNOSYL-OLIGOSACCHARIDE ALPHA-1,2-MANNOSIDASE-RELATED"/>
    <property type="match status" value="1"/>
</dbReference>
<comment type="caution">
    <text evidence="11">The sequence shown here is derived from an EMBL/GenBank/DDBJ whole genome shotgun (WGS) entry which is preliminary data.</text>
</comment>
<dbReference type="SUPFAM" id="SSF48225">
    <property type="entry name" value="Seven-hairpin glycosidases"/>
    <property type="match status" value="1"/>
</dbReference>
<evidence type="ECO:0000256" key="8">
    <source>
        <dbReference type="RuleBase" id="RU361193"/>
    </source>
</evidence>
<evidence type="ECO:0000256" key="2">
    <source>
        <dbReference type="ARBA" id="ARBA00004922"/>
    </source>
</evidence>
<feature type="active site" evidence="6">
    <location>
        <position position="552"/>
    </location>
</feature>
<evidence type="ECO:0000313" key="11">
    <source>
        <dbReference type="EMBL" id="KAK3207245.1"/>
    </source>
</evidence>
<feature type="active site" evidence="6">
    <location>
        <position position="861"/>
    </location>
</feature>
<feature type="compositionally biased region" description="Pro residues" evidence="10">
    <location>
        <begin position="79"/>
        <end position="89"/>
    </location>
</feature>
<reference evidence="11 12" key="1">
    <citation type="submission" date="2021-02" db="EMBL/GenBank/DDBJ databases">
        <title>Genome assembly of Pseudopithomyces chartarum.</title>
        <authorList>
            <person name="Jauregui R."/>
            <person name="Singh J."/>
            <person name="Voisey C."/>
        </authorList>
    </citation>
    <scope>NUCLEOTIDE SEQUENCE [LARGE SCALE GENOMIC DNA]</scope>
    <source>
        <strain evidence="11 12">AGR01</strain>
    </source>
</reference>
<proteinExistence type="inferred from homology"/>
<comment type="cofactor">
    <cofactor evidence="1">
        <name>Ca(2+)</name>
        <dbReference type="ChEBI" id="CHEBI:29108"/>
    </cofactor>
</comment>
<dbReference type="GO" id="GO:0005975">
    <property type="term" value="P:carbohydrate metabolic process"/>
    <property type="evidence" value="ECO:0007669"/>
    <property type="project" value="InterPro"/>
</dbReference>
<feature type="coiled-coil region" evidence="9">
    <location>
        <begin position="697"/>
        <end position="731"/>
    </location>
</feature>
<dbReference type="GO" id="GO:0004571">
    <property type="term" value="F:mannosyl-oligosaccharide 1,2-alpha-mannosidase activity"/>
    <property type="evidence" value="ECO:0007669"/>
    <property type="project" value="InterPro"/>
</dbReference>
<keyword evidence="12" id="KW-1185">Reference proteome</keyword>
<evidence type="ECO:0000256" key="6">
    <source>
        <dbReference type="PIRSR" id="PIRSR601382-1"/>
    </source>
</evidence>
<evidence type="ECO:0000256" key="4">
    <source>
        <dbReference type="ARBA" id="ARBA00022801"/>
    </source>
</evidence>
<dbReference type="Pfam" id="PF01532">
    <property type="entry name" value="Glyco_hydro_47"/>
    <property type="match status" value="1"/>
</dbReference>
<dbReference type="InterPro" id="IPR001382">
    <property type="entry name" value="Glyco_hydro_47"/>
</dbReference>
<name>A0AAN6RFZ8_9PLEO</name>
<dbReference type="GO" id="GO:0016020">
    <property type="term" value="C:membrane"/>
    <property type="evidence" value="ECO:0007669"/>
    <property type="project" value="InterPro"/>
</dbReference>
<accession>A0AAN6RFZ8</accession>